<dbReference type="GO" id="GO:0019284">
    <property type="term" value="P:L-methionine salvage from S-adenosylmethionine"/>
    <property type="evidence" value="ECO:0007669"/>
    <property type="project" value="TreeGrafter"/>
</dbReference>
<evidence type="ECO:0000256" key="1">
    <source>
        <dbReference type="HAMAP-Rule" id="MF_00991"/>
    </source>
</evidence>
<dbReference type="Proteomes" id="UP000664417">
    <property type="component" value="Unassembled WGS sequence"/>
</dbReference>
<organism evidence="4 5">
    <name type="scientific">Acanthopleuribacter pedis</name>
    <dbReference type="NCBI Taxonomy" id="442870"/>
    <lineage>
        <taxon>Bacteria</taxon>
        <taxon>Pseudomonadati</taxon>
        <taxon>Acidobacteriota</taxon>
        <taxon>Holophagae</taxon>
        <taxon>Acanthopleuribacterales</taxon>
        <taxon>Acanthopleuribacteraceae</taxon>
        <taxon>Acanthopleuribacter</taxon>
    </lineage>
</organism>
<dbReference type="PANTHER" id="PTHR46832">
    <property type="entry name" value="5'-METHYLTHIOADENOSINE/S-ADENOSYLHOMOCYSTEINE NUCLEOSIDASE"/>
    <property type="match status" value="1"/>
</dbReference>
<dbReference type="RefSeq" id="WP_207860091.1">
    <property type="nucleotide sequence ID" value="NZ_JAFREP010000015.1"/>
</dbReference>
<dbReference type="UniPathway" id="UPA00079"/>
<comment type="caution">
    <text evidence="4">The sequence shown here is derived from an EMBL/GenBank/DDBJ whole genome shotgun (WGS) entry which is preliminary data.</text>
</comment>
<keyword evidence="5" id="KW-1185">Reference proteome</keyword>
<dbReference type="PANTHER" id="PTHR46832:SF2">
    <property type="entry name" value="FUTALOSINE HYDROLASE"/>
    <property type="match status" value="1"/>
</dbReference>
<dbReference type="Gene3D" id="3.40.50.1580">
    <property type="entry name" value="Nucleoside phosphorylase domain"/>
    <property type="match status" value="1"/>
</dbReference>
<dbReference type="GO" id="GO:0009116">
    <property type="term" value="P:nucleoside metabolic process"/>
    <property type="evidence" value="ECO:0007669"/>
    <property type="project" value="InterPro"/>
</dbReference>
<comment type="similarity">
    <text evidence="1">Belongs to the PNP/UDP phosphorylase family. Futalosine hydrolase subfamily.</text>
</comment>
<dbReference type="HAMAP" id="MF_00991">
    <property type="entry name" value="MqnB"/>
    <property type="match status" value="1"/>
</dbReference>
<protein>
    <recommendedName>
        <fullName evidence="1 2">Futalosine hydrolase</fullName>
        <shortName evidence="1">FL hydrolase</shortName>
        <ecNumber evidence="1 2">3.2.2.26</ecNumber>
    </recommendedName>
    <alternativeName>
        <fullName evidence="1">Futalosine nucleosidase</fullName>
    </alternativeName>
    <alternativeName>
        <fullName evidence="1">Menaquinone biosynthetic enzyme MqnB</fullName>
    </alternativeName>
</protein>
<reference evidence="4" key="1">
    <citation type="submission" date="2021-03" db="EMBL/GenBank/DDBJ databases">
        <authorList>
            <person name="Wang G."/>
        </authorList>
    </citation>
    <scope>NUCLEOTIDE SEQUENCE</scope>
    <source>
        <strain evidence="4">KCTC 12899</strain>
    </source>
</reference>
<proteinExistence type="inferred from homology"/>
<dbReference type="NCBIfam" id="TIGR03664">
    <property type="entry name" value="fut_nucase"/>
    <property type="match status" value="1"/>
</dbReference>
<evidence type="ECO:0000313" key="4">
    <source>
        <dbReference type="EMBL" id="MBO1320140.1"/>
    </source>
</evidence>
<evidence type="ECO:0000313" key="5">
    <source>
        <dbReference type="Proteomes" id="UP000664417"/>
    </source>
</evidence>
<dbReference type="SUPFAM" id="SSF53167">
    <property type="entry name" value="Purine and uridine phosphorylases"/>
    <property type="match status" value="1"/>
</dbReference>
<dbReference type="Pfam" id="PF01048">
    <property type="entry name" value="PNP_UDP_1"/>
    <property type="match status" value="1"/>
</dbReference>
<dbReference type="InterPro" id="IPR000845">
    <property type="entry name" value="Nucleoside_phosphorylase_d"/>
</dbReference>
<evidence type="ECO:0000256" key="2">
    <source>
        <dbReference type="NCBIfam" id="TIGR03664"/>
    </source>
</evidence>
<dbReference type="EMBL" id="JAFREP010000015">
    <property type="protein sequence ID" value="MBO1320140.1"/>
    <property type="molecule type" value="Genomic_DNA"/>
</dbReference>
<dbReference type="InterPro" id="IPR019963">
    <property type="entry name" value="FL_hydrolase_MqnB"/>
</dbReference>
<evidence type="ECO:0000259" key="3">
    <source>
        <dbReference type="Pfam" id="PF01048"/>
    </source>
</evidence>
<gene>
    <name evidence="1 4" type="primary">mqnB</name>
    <name evidence="4" type="ORF">J3U88_16815</name>
</gene>
<dbReference type="GO" id="GO:0008782">
    <property type="term" value="F:adenosylhomocysteine nucleosidase activity"/>
    <property type="evidence" value="ECO:0007669"/>
    <property type="project" value="TreeGrafter"/>
</dbReference>
<dbReference type="GO" id="GO:0005829">
    <property type="term" value="C:cytosol"/>
    <property type="evidence" value="ECO:0007669"/>
    <property type="project" value="TreeGrafter"/>
</dbReference>
<comment type="catalytic activity">
    <reaction evidence="1">
        <text>futalosine + H2O = dehypoxanthine futalosine + hypoxanthine</text>
        <dbReference type="Rhea" id="RHEA:25904"/>
        <dbReference type="ChEBI" id="CHEBI:15377"/>
        <dbReference type="ChEBI" id="CHEBI:17368"/>
        <dbReference type="ChEBI" id="CHEBI:58863"/>
        <dbReference type="ChEBI" id="CHEBI:58864"/>
        <dbReference type="EC" id="3.2.2.26"/>
    </reaction>
</comment>
<dbReference type="GO" id="GO:0009234">
    <property type="term" value="P:menaquinone biosynthetic process"/>
    <property type="evidence" value="ECO:0007669"/>
    <property type="project" value="UniProtKB-UniRule"/>
</dbReference>
<dbReference type="EC" id="3.2.2.26" evidence="1 2"/>
<accession>A0A8J7QLF2</accession>
<dbReference type="InterPro" id="IPR035994">
    <property type="entry name" value="Nucleoside_phosphorylase_sf"/>
</dbReference>
<dbReference type="GO" id="GO:0008930">
    <property type="term" value="F:methylthioadenosine nucleosidase activity"/>
    <property type="evidence" value="ECO:0007669"/>
    <property type="project" value="TreeGrafter"/>
</dbReference>
<dbReference type="AlphaFoldDB" id="A0A8J7QLF2"/>
<name>A0A8J7QLF2_9BACT</name>
<keyword evidence="1 4" id="KW-0378">Hydrolase</keyword>
<comment type="pathway">
    <text evidence="1">Quinol/quinone metabolism; menaquinone biosynthesis.</text>
</comment>
<keyword evidence="1" id="KW-0474">Menaquinone biosynthesis</keyword>
<feature type="domain" description="Nucleoside phosphorylase" evidence="3">
    <location>
        <begin position="40"/>
        <end position="205"/>
    </location>
</feature>
<keyword evidence="4" id="KW-0326">Glycosidase</keyword>
<sequence>MTQLILVPTALERDFLFGADTLIPQASPDWIVARIGPHRVALCGIGPAAAAMSAYALAARYQPSRIILVGIAGVFPKAGPQPGDLLQVNQDSFADLGYQDQRAFFNLDHMKLPHLPQSKGAAGCRFTLATPFDLPRAAAVTVSTITSSAERADALWQAFGAPLENMEGAAVALAAAQQGIPFSQLRAVSNLVGPRDPKSWLIKEPLARLGRLLRKTLP</sequence>
<comment type="function">
    <text evidence="1">Catalyzes the hydrolysis of futalosine (FL) to dehypoxanthine futalosine (DHFL) and hypoxanthine, a step in the biosynthesis of menaquinone (MK, vitamin K2).</text>
</comment>